<protein>
    <submittedName>
        <fullName evidence="1">Uncharacterized protein</fullName>
    </submittedName>
</protein>
<evidence type="ECO:0000313" key="2">
    <source>
        <dbReference type="Proteomes" id="UP000269115"/>
    </source>
</evidence>
<dbReference type="EMBL" id="RJUR01000017">
    <property type="protein sequence ID" value="ROQ45435.1"/>
    <property type="molecule type" value="Genomic_DNA"/>
</dbReference>
<accession>A0A9X8EDP0</accession>
<sequence>MMQLDKNGLPLLEQFGEEGFVDCVFQVQHLMQDDVHYHFDLRAAFAGYSVGVRARLRRDVQPGFDGEMNVIQAHFYSDGLEISSLGLETERFIEALAQLYEIELIDGPGAVGERFSVIALHQADTGLEAGAVRLKVFGNDRSDSAPGSYYESFFNVDLPAGHVYWNEKDVEYRAPMLNALAGLVGQGVAAA</sequence>
<reference evidence="1 2" key="1">
    <citation type="submission" date="2018-11" db="EMBL/GenBank/DDBJ databases">
        <title>Genomic analyses of the natural microbiome of Caenorhabditis elegans.</title>
        <authorList>
            <person name="Samuel B."/>
        </authorList>
    </citation>
    <scope>NUCLEOTIDE SEQUENCE [LARGE SCALE GENOMIC DNA]</scope>
    <source>
        <strain evidence="1 2">BIGb0473</strain>
    </source>
</reference>
<dbReference type="Proteomes" id="UP000269115">
    <property type="component" value="Unassembled WGS sequence"/>
</dbReference>
<evidence type="ECO:0000313" key="1">
    <source>
        <dbReference type="EMBL" id="ROQ45435.1"/>
    </source>
</evidence>
<organism evidence="1 2">
    <name type="scientific">Pseudomonas putida</name>
    <name type="common">Arthrobacter siderocapsulatus</name>
    <dbReference type="NCBI Taxonomy" id="303"/>
    <lineage>
        <taxon>Bacteria</taxon>
        <taxon>Pseudomonadati</taxon>
        <taxon>Pseudomonadota</taxon>
        <taxon>Gammaproteobacteria</taxon>
        <taxon>Pseudomonadales</taxon>
        <taxon>Pseudomonadaceae</taxon>
        <taxon>Pseudomonas</taxon>
    </lineage>
</organism>
<name>A0A9X8EDP0_PSEPU</name>
<gene>
    <name evidence="1" type="ORF">EDF85_4701</name>
</gene>
<proteinExistence type="predicted"/>
<dbReference type="AlphaFoldDB" id="A0A9X8EDP0"/>
<comment type="caution">
    <text evidence="1">The sequence shown here is derived from an EMBL/GenBank/DDBJ whole genome shotgun (WGS) entry which is preliminary data.</text>
</comment>